<protein>
    <recommendedName>
        <fullName evidence="7">Histidine kinase</fullName>
    </recommendedName>
</protein>
<evidence type="ECO:0000256" key="2">
    <source>
        <dbReference type="SAM" id="Phobius"/>
    </source>
</evidence>
<evidence type="ECO:0000313" key="4">
    <source>
        <dbReference type="EMBL" id="QFY58013.1"/>
    </source>
</evidence>
<accession>A0AA91Z4D1</accession>
<evidence type="ECO:0000313" key="5">
    <source>
        <dbReference type="Proteomes" id="UP000243750"/>
    </source>
</evidence>
<reference evidence="4 6" key="2">
    <citation type="submission" date="2018-10" db="EMBL/GenBank/DDBJ databases">
        <title>Complete genome sequence of Pseudomonas pelagia strain Kongs-67.</title>
        <authorList>
            <person name="Sinha R.K."/>
            <person name="Krishnan K."/>
        </authorList>
    </citation>
    <scope>NUCLEOTIDE SEQUENCE [LARGE SCALE GENOMIC DNA]</scope>
    <source>
        <strain evidence="4 6">Kongs-67</strain>
    </source>
</reference>
<evidence type="ECO:0000256" key="1">
    <source>
        <dbReference type="SAM" id="MobiDB-lite"/>
    </source>
</evidence>
<evidence type="ECO:0008006" key="7">
    <source>
        <dbReference type="Google" id="ProtNLM"/>
    </source>
</evidence>
<dbReference type="Proteomes" id="UP000344571">
    <property type="component" value="Chromosome"/>
</dbReference>
<dbReference type="RefSeq" id="WP_096348439.1">
    <property type="nucleotide sequence ID" value="NZ_CP033116.1"/>
</dbReference>
<organism evidence="3 5">
    <name type="scientific">Halopseudomonas pelagia</name>
    <dbReference type="NCBI Taxonomy" id="553151"/>
    <lineage>
        <taxon>Bacteria</taxon>
        <taxon>Pseudomonadati</taxon>
        <taxon>Pseudomonadota</taxon>
        <taxon>Gammaproteobacteria</taxon>
        <taxon>Pseudomonadales</taxon>
        <taxon>Pseudomonadaceae</taxon>
        <taxon>Halopseudomonas</taxon>
    </lineage>
</organism>
<proteinExistence type="predicted"/>
<keyword evidence="2" id="KW-1133">Transmembrane helix</keyword>
<evidence type="ECO:0000313" key="6">
    <source>
        <dbReference type="Proteomes" id="UP000344571"/>
    </source>
</evidence>
<feature type="compositionally biased region" description="Basic and acidic residues" evidence="1">
    <location>
        <begin position="319"/>
        <end position="330"/>
    </location>
</feature>
<name>A0AA91Z4D1_9GAMM</name>
<sequence>MNPTPPPSENLFLRSYGAWRQHSVKLTGKLLMLSILPLALLVLWMGILAFGELKQTTARQADAIGEALASQIAAAVAEPLAADDQLSLNIMLAQWQQNPLVAHTRVFTAENRMIAEAGDRVSATRMAPGQGQFNAAVRIQDTLAGQVQLSLASEPFMAPVNGMLRQLAWAALLLALCVGFVAWRMAGNMRRVLQQLGEWQADSPAPGQHRRDELGDLARQLGRRYEDPALQDVTAAESDGIEAGSRDADALSVPEPQLENPTSVAQTTASEPDLNLETSESINPAEVRLPEELGAHLLTPDPTDQSSPAVAEEEGQSDTDSKDEQARDELAPTPTTATQKAVDAAHADAALKEETAITPPAPLETTVLAIRLGNQEALRRLPRPRLMALLGRYREQLGRACELYNGHLQTLHDGTSLVVFHAGECRQDELTHALCCGELLRVLGHDLQVEIADTGITLHLHLALCHAPSLQDVPAEDLAQQPACQTLIEQVQYSRNLLLLDSGLATSDMLRQRAVVRRLASQPGIYCIERLQDPYQAMLEQQLNHFYQQRQS</sequence>
<feature type="region of interest" description="Disordered" evidence="1">
    <location>
        <begin position="238"/>
        <end position="281"/>
    </location>
</feature>
<keyword evidence="6" id="KW-1185">Reference proteome</keyword>
<dbReference type="Proteomes" id="UP000243750">
    <property type="component" value="Unassembled WGS sequence"/>
</dbReference>
<reference evidence="3 5" key="1">
    <citation type="submission" date="2017-09" db="EMBL/GenBank/DDBJ databases">
        <title>Bacterial and phytoplankton interrelationship in Kongsfjorden, an Arctic fjord.</title>
        <authorList>
            <person name="Sinha R."/>
            <person name="Krishnan K."/>
        </authorList>
    </citation>
    <scope>NUCLEOTIDE SEQUENCE [LARGE SCALE GENOMIC DNA]</scope>
    <source>
        <strain evidence="3 5">58</strain>
    </source>
</reference>
<keyword evidence="2" id="KW-0812">Transmembrane</keyword>
<dbReference type="AlphaFoldDB" id="A0AA91Z4D1"/>
<feature type="transmembrane region" description="Helical" evidence="2">
    <location>
        <begin position="30"/>
        <end position="50"/>
    </location>
</feature>
<keyword evidence="2" id="KW-0472">Membrane</keyword>
<feature type="compositionally biased region" description="Polar residues" evidence="1">
    <location>
        <begin position="259"/>
        <end position="281"/>
    </location>
</feature>
<evidence type="ECO:0000313" key="3">
    <source>
        <dbReference type="EMBL" id="PCC97698.1"/>
    </source>
</evidence>
<dbReference type="EMBL" id="NWMT01000248">
    <property type="protein sequence ID" value="PCC97698.1"/>
    <property type="molecule type" value="Genomic_DNA"/>
</dbReference>
<feature type="transmembrane region" description="Helical" evidence="2">
    <location>
        <begin position="167"/>
        <end position="186"/>
    </location>
</feature>
<dbReference type="EMBL" id="CP033116">
    <property type="protein sequence ID" value="QFY58013.1"/>
    <property type="molecule type" value="Genomic_DNA"/>
</dbReference>
<gene>
    <name evidence="3" type="ORF">CO192_20835</name>
    <name evidence="4" type="ORF">EAO82_17550</name>
</gene>
<feature type="region of interest" description="Disordered" evidence="1">
    <location>
        <begin position="296"/>
        <end position="346"/>
    </location>
</feature>